<feature type="non-terminal residue" evidence="2">
    <location>
        <position position="153"/>
    </location>
</feature>
<evidence type="ECO:0000259" key="1">
    <source>
        <dbReference type="Pfam" id="PF04015"/>
    </source>
</evidence>
<organism evidence="2 3">
    <name type="scientific">Candidatus Ornithospirochaeta stercoravium</name>
    <dbReference type="NCBI Taxonomy" id="2840897"/>
    <lineage>
        <taxon>Bacteria</taxon>
        <taxon>Pseudomonadati</taxon>
        <taxon>Spirochaetota</taxon>
        <taxon>Spirochaetia</taxon>
        <taxon>Spirochaetales</taxon>
        <taxon>Spirochaetaceae</taxon>
        <taxon>Spirochaetaceae incertae sedis</taxon>
        <taxon>Candidatus Ornithospirochaeta</taxon>
    </lineage>
</organism>
<protein>
    <submittedName>
        <fullName evidence="2">DUF362 domain-containing protein</fullName>
    </submittedName>
</protein>
<dbReference type="Pfam" id="PF04015">
    <property type="entry name" value="DUF362"/>
    <property type="match status" value="1"/>
</dbReference>
<dbReference type="InterPro" id="IPR007160">
    <property type="entry name" value="DUF362"/>
</dbReference>
<dbReference type="AlphaFoldDB" id="A0A9D9NCR1"/>
<feature type="domain" description="DUF362" evidence="1">
    <location>
        <begin position="37"/>
        <end position="152"/>
    </location>
</feature>
<accession>A0A9D9NCR1</accession>
<reference evidence="2" key="1">
    <citation type="submission" date="2020-10" db="EMBL/GenBank/DDBJ databases">
        <authorList>
            <person name="Gilroy R."/>
        </authorList>
    </citation>
    <scope>NUCLEOTIDE SEQUENCE</scope>
    <source>
        <strain evidence="2">14700</strain>
    </source>
</reference>
<name>A0A9D9NCR1_9SPIO</name>
<proteinExistence type="predicted"/>
<dbReference type="Proteomes" id="UP000810292">
    <property type="component" value="Unassembled WGS sequence"/>
</dbReference>
<evidence type="ECO:0000313" key="3">
    <source>
        <dbReference type="Proteomes" id="UP000810292"/>
    </source>
</evidence>
<dbReference type="EMBL" id="JADIMF010000068">
    <property type="protein sequence ID" value="MBO8468992.1"/>
    <property type="molecule type" value="Genomic_DNA"/>
</dbReference>
<gene>
    <name evidence="2" type="ORF">IAA72_04315</name>
</gene>
<sequence>MERKIYITYGTVIEKMTEELLEAVNAAALIGQKNSKIVLKPNLVVPSDPSDGATTHTEIIETIICYLQERGFDDITIAESSWVGARTEDAFNLLGYHRIEKEYGIKLLDIKKDRFETVERYGMKMEVSKTILDADFLIDIPVLKGHCQTKMTH</sequence>
<evidence type="ECO:0000313" key="2">
    <source>
        <dbReference type="EMBL" id="MBO8468992.1"/>
    </source>
</evidence>
<comment type="caution">
    <text evidence="2">The sequence shown here is derived from an EMBL/GenBank/DDBJ whole genome shotgun (WGS) entry which is preliminary data.</text>
</comment>
<reference evidence="2" key="2">
    <citation type="journal article" date="2021" name="PeerJ">
        <title>Extensive microbial diversity within the chicken gut microbiome revealed by metagenomics and culture.</title>
        <authorList>
            <person name="Gilroy R."/>
            <person name="Ravi A."/>
            <person name="Getino M."/>
            <person name="Pursley I."/>
            <person name="Horton D.L."/>
            <person name="Alikhan N.F."/>
            <person name="Baker D."/>
            <person name="Gharbi K."/>
            <person name="Hall N."/>
            <person name="Watson M."/>
            <person name="Adriaenssens E.M."/>
            <person name="Foster-Nyarko E."/>
            <person name="Jarju S."/>
            <person name="Secka A."/>
            <person name="Antonio M."/>
            <person name="Oren A."/>
            <person name="Chaudhuri R.R."/>
            <person name="La Ragione R."/>
            <person name="Hildebrand F."/>
            <person name="Pallen M.J."/>
        </authorList>
    </citation>
    <scope>NUCLEOTIDE SEQUENCE</scope>
    <source>
        <strain evidence="2">14700</strain>
    </source>
</reference>